<proteinExistence type="inferred from homology"/>
<dbReference type="SUPFAM" id="SSF143631">
    <property type="entry name" value="ApbE-like"/>
    <property type="match status" value="1"/>
</dbReference>
<dbReference type="PANTHER" id="PTHR30040:SF2">
    <property type="entry name" value="FAD:PROTEIN FMN TRANSFERASE"/>
    <property type="match status" value="1"/>
</dbReference>
<evidence type="ECO:0000256" key="6">
    <source>
        <dbReference type="ARBA" id="ARBA00022723"/>
    </source>
</evidence>
<evidence type="ECO:0000256" key="10">
    <source>
        <dbReference type="ARBA" id="ARBA00048540"/>
    </source>
</evidence>
<comment type="cofactor">
    <cofactor evidence="12">
        <name>Mg(2+)</name>
        <dbReference type="ChEBI" id="CHEBI:18420"/>
    </cofactor>
    <cofactor evidence="12">
        <name>Mn(2+)</name>
        <dbReference type="ChEBI" id="CHEBI:29035"/>
    </cofactor>
    <text evidence="12">Magnesium. Can also use manganese.</text>
</comment>
<evidence type="ECO:0000256" key="9">
    <source>
        <dbReference type="ARBA" id="ARBA00031306"/>
    </source>
</evidence>
<evidence type="ECO:0000256" key="2">
    <source>
        <dbReference type="ARBA" id="ARBA00011955"/>
    </source>
</evidence>
<evidence type="ECO:0000256" key="12">
    <source>
        <dbReference type="PIRSR" id="PIRSR006268-2"/>
    </source>
</evidence>
<keyword evidence="5 11" id="KW-0808">Transferase</keyword>
<name>A0A380MY31_9GAMM</name>
<evidence type="ECO:0000313" key="13">
    <source>
        <dbReference type="EMBL" id="SUO96347.1"/>
    </source>
</evidence>
<evidence type="ECO:0000313" key="14">
    <source>
        <dbReference type="Proteomes" id="UP000254575"/>
    </source>
</evidence>
<dbReference type="GO" id="GO:0016740">
    <property type="term" value="F:transferase activity"/>
    <property type="evidence" value="ECO:0007669"/>
    <property type="project" value="UniProtKB-UniRule"/>
</dbReference>
<gene>
    <name evidence="13" type="primary">apbE_3</name>
    <name evidence="13" type="ORF">NCTC10717_00958</name>
</gene>
<evidence type="ECO:0000256" key="1">
    <source>
        <dbReference type="ARBA" id="ARBA00008282"/>
    </source>
</evidence>
<keyword evidence="13" id="KW-0449">Lipoprotein</keyword>
<accession>A0A380MY31</accession>
<keyword evidence="8 11" id="KW-0460">Magnesium</keyword>
<organism evidence="13 14">
    <name type="scientific">Suttonella indologenes</name>
    <dbReference type="NCBI Taxonomy" id="13276"/>
    <lineage>
        <taxon>Bacteria</taxon>
        <taxon>Pseudomonadati</taxon>
        <taxon>Pseudomonadota</taxon>
        <taxon>Gammaproteobacteria</taxon>
        <taxon>Cardiobacteriales</taxon>
        <taxon>Cardiobacteriaceae</taxon>
        <taxon>Suttonella</taxon>
    </lineage>
</organism>
<dbReference type="Pfam" id="PF02424">
    <property type="entry name" value="ApbE"/>
    <property type="match status" value="1"/>
</dbReference>
<dbReference type="PIRSF" id="PIRSF006268">
    <property type="entry name" value="ApbE"/>
    <property type="match status" value="1"/>
</dbReference>
<keyword evidence="6 11" id="KW-0479">Metal-binding</keyword>
<sequence length="310" mass="34246">MGTYWQVSIAEKHLPIEASALQTGIEAELAAVNQSMSTYIPDSELMRWNRQRGSEAQTISPELRHVVAKALQISAQSEGMYDVTVGPLVNLWGFGLDKVQTAPDEDTIVEVLSYTGYQHLQLSAEGLAKDHPQTQIDLSSIAKGYGVDRVADYLQRQGLQHFIIDIGGEVRMQGNRFGQAWRIGVEMPKHSGSRELESVIRVQDRQLSMATSGNYRNFLNYEGMQAVHTINPKTGKGAQSSLLSVTVLHEDCMSADAYATALMALGDRQAEDFATRYDLAVLFIFAGEQAGEFTLRTSPRYESVLKGDNP</sequence>
<feature type="binding site" evidence="12">
    <location>
        <position position="260"/>
    </location>
    <ligand>
        <name>Mg(2+)</name>
        <dbReference type="ChEBI" id="CHEBI:18420"/>
    </ligand>
</feature>
<evidence type="ECO:0000256" key="5">
    <source>
        <dbReference type="ARBA" id="ARBA00022679"/>
    </source>
</evidence>
<evidence type="ECO:0000256" key="11">
    <source>
        <dbReference type="PIRNR" id="PIRNR006268"/>
    </source>
</evidence>
<keyword evidence="7 11" id="KW-0274">FAD</keyword>
<dbReference type="GO" id="GO:0046872">
    <property type="term" value="F:metal ion binding"/>
    <property type="evidence" value="ECO:0007669"/>
    <property type="project" value="UniProtKB-UniRule"/>
</dbReference>
<evidence type="ECO:0000256" key="4">
    <source>
        <dbReference type="ARBA" id="ARBA00022630"/>
    </source>
</evidence>
<dbReference type="PANTHER" id="PTHR30040">
    <property type="entry name" value="THIAMINE BIOSYNTHESIS LIPOPROTEIN APBE"/>
    <property type="match status" value="1"/>
</dbReference>
<dbReference type="EMBL" id="UHIA01000004">
    <property type="protein sequence ID" value="SUO96347.1"/>
    <property type="molecule type" value="Genomic_DNA"/>
</dbReference>
<evidence type="ECO:0000256" key="8">
    <source>
        <dbReference type="ARBA" id="ARBA00022842"/>
    </source>
</evidence>
<feature type="binding site" evidence="12">
    <location>
        <position position="256"/>
    </location>
    <ligand>
        <name>Mg(2+)</name>
        <dbReference type="ChEBI" id="CHEBI:18420"/>
    </ligand>
</feature>
<comment type="similarity">
    <text evidence="1 11">Belongs to the ApbE family.</text>
</comment>
<evidence type="ECO:0000256" key="7">
    <source>
        <dbReference type="ARBA" id="ARBA00022827"/>
    </source>
</evidence>
<keyword evidence="14" id="KW-1185">Reference proteome</keyword>
<dbReference type="InterPro" id="IPR003374">
    <property type="entry name" value="ApbE-like_sf"/>
</dbReference>
<comment type="catalytic activity">
    <reaction evidence="10 11">
        <text>L-threonyl-[protein] + FAD = FMN-L-threonyl-[protein] + AMP + H(+)</text>
        <dbReference type="Rhea" id="RHEA:36847"/>
        <dbReference type="Rhea" id="RHEA-COMP:11060"/>
        <dbReference type="Rhea" id="RHEA-COMP:11061"/>
        <dbReference type="ChEBI" id="CHEBI:15378"/>
        <dbReference type="ChEBI" id="CHEBI:30013"/>
        <dbReference type="ChEBI" id="CHEBI:57692"/>
        <dbReference type="ChEBI" id="CHEBI:74257"/>
        <dbReference type="ChEBI" id="CHEBI:456215"/>
        <dbReference type="EC" id="2.7.1.180"/>
    </reaction>
</comment>
<dbReference type="Proteomes" id="UP000254575">
    <property type="component" value="Unassembled WGS sequence"/>
</dbReference>
<feature type="binding site" evidence="12">
    <location>
        <position position="140"/>
    </location>
    <ligand>
        <name>Mg(2+)</name>
        <dbReference type="ChEBI" id="CHEBI:18420"/>
    </ligand>
</feature>
<dbReference type="EC" id="2.7.1.180" evidence="2 11"/>
<reference evidence="13 14" key="1">
    <citation type="submission" date="2018-06" db="EMBL/GenBank/DDBJ databases">
        <authorList>
            <consortium name="Pathogen Informatics"/>
            <person name="Doyle S."/>
        </authorList>
    </citation>
    <scope>NUCLEOTIDE SEQUENCE [LARGE SCALE GENOMIC DNA]</scope>
    <source>
        <strain evidence="13 14">NCTC10717</strain>
    </source>
</reference>
<protein>
    <recommendedName>
        <fullName evidence="3 11">FAD:protein FMN transferase</fullName>
        <ecNumber evidence="2 11">2.7.1.180</ecNumber>
    </recommendedName>
    <alternativeName>
        <fullName evidence="9 11">Flavin transferase</fullName>
    </alternativeName>
</protein>
<dbReference type="AlphaFoldDB" id="A0A380MY31"/>
<keyword evidence="4 11" id="KW-0285">Flavoprotein</keyword>
<evidence type="ECO:0000256" key="3">
    <source>
        <dbReference type="ARBA" id="ARBA00016337"/>
    </source>
</evidence>
<dbReference type="InterPro" id="IPR024932">
    <property type="entry name" value="ApbE"/>
</dbReference>
<dbReference type="Gene3D" id="3.10.520.10">
    <property type="entry name" value="ApbE-like domains"/>
    <property type="match status" value="1"/>
</dbReference>